<dbReference type="AlphaFoldDB" id="A0A3G8LI89"/>
<dbReference type="Proteomes" id="UP000275883">
    <property type="component" value="Chromosome"/>
</dbReference>
<feature type="signal peptide" evidence="1">
    <location>
        <begin position="1"/>
        <end position="26"/>
    </location>
</feature>
<proteinExistence type="predicted"/>
<dbReference type="RefSeq" id="WP_124724074.1">
    <property type="nucleotide sequence ID" value="NZ_CP034044.1"/>
</dbReference>
<dbReference type="EMBL" id="CP034044">
    <property type="protein sequence ID" value="AZG68368.1"/>
    <property type="molecule type" value="Genomic_DNA"/>
</dbReference>
<gene>
    <name evidence="2" type="ORF">EGN60_00005</name>
</gene>
<sequence>MKKSKKLLLKSSTLFLMTATGFLTLACNKNQPKPELKKVNLGSSFSAIEEFKAEDTYPEITALFSNSLVDNYLNSSTSNADAEKKIINIKTTYLLAKKIKESHNSLLSISSDSEIASSPLKKNIDSIIADYNANCW</sequence>
<dbReference type="PROSITE" id="PS51257">
    <property type="entry name" value="PROKAR_LIPOPROTEIN"/>
    <property type="match status" value="1"/>
</dbReference>
<reference evidence="2 3" key="1">
    <citation type="submission" date="2018-11" db="EMBL/GenBank/DDBJ databases">
        <title>Genome sequence of Mycoplasma struthionis sp. nov.</title>
        <authorList>
            <person name="Spergser J."/>
        </authorList>
    </citation>
    <scope>NUCLEOTIDE SEQUENCE [LARGE SCALE GENOMIC DNA]</scope>
    <source>
        <strain evidence="2 3">237IA</strain>
    </source>
</reference>
<dbReference type="KEGG" id="mstr:EGN60_00005"/>
<organism evidence="2 3">
    <name type="scientific">Mycoplasma struthionis</name>
    <dbReference type="NCBI Taxonomy" id="538220"/>
    <lineage>
        <taxon>Bacteria</taxon>
        <taxon>Bacillati</taxon>
        <taxon>Mycoplasmatota</taxon>
        <taxon>Mollicutes</taxon>
        <taxon>Mycoplasmataceae</taxon>
        <taxon>Mycoplasma</taxon>
    </lineage>
</organism>
<evidence type="ECO:0000313" key="2">
    <source>
        <dbReference type="EMBL" id="AZG68368.1"/>
    </source>
</evidence>
<feature type="chain" id="PRO_5017958610" description="Variable surface lipoprotein" evidence="1">
    <location>
        <begin position="27"/>
        <end position="136"/>
    </location>
</feature>
<keyword evidence="3" id="KW-1185">Reference proteome</keyword>
<dbReference type="OrthoDB" id="400420at2"/>
<name>A0A3G8LI89_9MOLU</name>
<evidence type="ECO:0000256" key="1">
    <source>
        <dbReference type="SAM" id="SignalP"/>
    </source>
</evidence>
<evidence type="ECO:0008006" key="4">
    <source>
        <dbReference type="Google" id="ProtNLM"/>
    </source>
</evidence>
<keyword evidence="1" id="KW-0732">Signal</keyword>
<evidence type="ECO:0000313" key="3">
    <source>
        <dbReference type="Proteomes" id="UP000275883"/>
    </source>
</evidence>
<accession>A0A3G8LI89</accession>
<protein>
    <recommendedName>
        <fullName evidence="4">Variable surface lipoprotein</fullName>
    </recommendedName>
</protein>